<sequence length="74" mass="8406">MTFVAQFSEEQLPLERMQEQEVCFECGGKLTNSAVYYNGFANHHQQKSILLHPGCAAVMGQRLITDGYPNRRKS</sequence>
<dbReference type="EMBL" id="LR215729">
    <property type="protein sequence ID" value="VEV95149.1"/>
    <property type="molecule type" value="Genomic_DNA"/>
</dbReference>
<dbReference type="RefSeq" id="WP_150547260.1">
    <property type="nucleotide sequence ID" value="NZ_LR215729.2"/>
</dbReference>
<proteinExistence type="predicted"/>
<protein>
    <submittedName>
        <fullName evidence="1">Uncharacterized protein</fullName>
    </submittedName>
</protein>
<dbReference type="AlphaFoldDB" id="A0A653DYV6"/>
<gene>
    <name evidence="1" type="ORF">PMYSY11_0102</name>
</gene>
<accession>A0A653DYV6</accession>
<reference evidence="1" key="1">
    <citation type="submission" date="2019-02" db="EMBL/GenBank/DDBJ databases">
        <authorList>
            <consortium name="Genoscope - CEA"/>
            <person name="William W."/>
        </authorList>
    </citation>
    <scope>NUCLEOTIDE SEQUENCE [LARGE SCALE GENOMIC DNA]</scope>
    <source>
        <strain evidence="1">YSy11</strain>
    </source>
</reference>
<evidence type="ECO:0000313" key="1">
    <source>
        <dbReference type="EMBL" id="VEV95149.1"/>
    </source>
</evidence>
<organism evidence="1">
    <name type="scientific">Pseudomonas marincola</name>
    <dbReference type="NCBI Taxonomy" id="437900"/>
    <lineage>
        <taxon>Bacteria</taxon>
        <taxon>Pseudomonadati</taxon>
        <taxon>Pseudomonadota</taxon>
        <taxon>Gammaproteobacteria</taxon>
        <taxon>Pseudomonadales</taxon>
        <taxon>Pseudomonadaceae</taxon>
        <taxon>Pseudomonas</taxon>
    </lineage>
</organism>
<name>A0A653DYV6_9PSED</name>